<evidence type="ECO:0000313" key="2">
    <source>
        <dbReference type="EMBL" id="KAG0571290.1"/>
    </source>
</evidence>
<name>A0A8T0HKE8_CERPU</name>
<gene>
    <name evidence="2" type="ORF">KC19_6G226300</name>
</gene>
<dbReference type="Proteomes" id="UP000822688">
    <property type="component" value="Chromosome 6"/>
</dbReference>
<evidence type="ECO:0000313" key="3">
    <source>
        <dbReference type="Proteomes" id="UP000822688"/>
    </source>
</evidence>
<comment type="caution">
    <text evidence="2">The sequence shown here is derived from an EMBL/GenBank/DDBJ whole genome shotgun (WGS) entry which is preliminary data.</text>
</comment>
<dbReference type="AlphaFoldDB" id="A0A8T0HKE8"/>
<accession>A0A8T0HKE8</accession>
<organism evidence="2 3">
    <name type="scientific">Ceratodon purpureus</name>
    <name type="common">Fire moss</name>
    <name type="synonym">Dicranum purpureum</name>
    <dbReference type="NCBI Taxonomy" id="3225"/>
    <lineage>
        <taxon>Eukaryota</taxon>
        <taxon>Viridiplantae</taxon>
        <taxon>Streptophyta</taxon>
        <taxon>Embryophyta</taxon>
        <taxon>Bryophyta</taxon>
        <taxon>Bryophytina</taxon>
        <taxon>Bryopsida</taxon>
        <taxon>Dicranidae</taxon>
        <taxon>Pseudoditrichales</taxon>
        <taxon>Ditrichaceae</taxon>
        <taxon>Ceratodon</taxon>
    </lineage>
</organism>
<keyword evidence="3" id="KW-1185">Reference proteome</keyword>
<reference evidence="2 3" key="1">
    <citation type="submission" date="2020-06" db="EMBL/GenBank/DDBJ databases">
        <title>WGS assembly of Ceratodon purpureus strain R40.</title>
        <authorList>
            <person name="Carey S.B."/>
            <person name="Jenkins J."/>
            <person name="Shu S."/>
            <person name="Lovell J.T."/>
            <person name="Sreedasyam A."/>
            <person name="Maumus F."/>
            <person name="Tiley G.P."/>
            <person name="Fernandez-Pozo N."/>
            <person name="Barry K."/>
            <person name="Chen C."/>
            <person name="Wang M."/>
            <person name="Lipzen A."/>
            <person name="Daum C."/>
            <person name="Saski C.A."/>
            <person name="Payton A.C."/>
            <person name="Mcbreen J.C."/>
            <person name="Conrad R.E."/>
            <person name="Kollar L.M."/>
            <person name="Olsson S."/>
            <person name="Huttunen S."/>
            <person name="Landis J.B."/>
            <person name="Wickett N.J."/>
            <person name="Johnson M.G."/>
            <person name="Rensing S.A."/>
            <person name="Grimwood J."/>
            <person name="Schmutz J."/>
            <person name="Mcdaniel S.F."/>
        </authorList>
    </citation>
    <scope>NUCLEOTIDE SEQUENCE [LARGE SCALE GENOMIC DNA]</scope>
    <source>
        <strain evidence="2 3">R40</strain>
    </source>
</reference>
<protein>
    <submittedName>
        <fullName evidence="2">Uncharacterized protein</fullName>
    </submittedName>
</protein>
<feature type="region of interest" description="Disordered" evidence="1">
    <location>
        <begin position="72"/>
        <end position="91"/>
    </location>
</feature>
<feature type="compositionally biased region" description="Basic and acidic residues" evidence="1">
    <location>
        <begin position="1"/>
        <end position="10"/>
    </location>
</feature>
<proteinExistence type="predicted"/>
<dbReference type="EMBL" id="CM026427">
    <property type="protein sequence ID" value="KAG0571290.1"/>
    <property type="molecule type" value="Genomic_DNA"/>
</dbReference>
<evidence type="ECO:0000256" key="1">
    <source>
        <dbReference type="SAM" id="MobiDB-lite"/>
    </source>
</evidence>
<sequence>MHYKWDEQRRRGFGPGRGSRGASISSFSGVLLCFCQLQFGFVLPKVQSGAGNRSLSSLLSRAPCAAWLVKEAANDGSQSRPHPCSRRRSRA</sequence>
<feature type="region of interest" description="Disordered" evidence="1">
    <location>
        <begin position="1"/>
        <end position="22"/>
    </location>
</feature>